<dbReference type="InterPro" id="IPR036188">
    <property type="entry name" value="FAD/NAD-bd_sf"/>
</dbReference>
<reference evidence="4" key="1">
    <citation type="journal article" date="2019" name="Int. J. Syst. Evol. Microbiol.">
        <title>The Global Catalogue of Microorganisms (GCM) 10K type strain sequencing project: providing services to taxonomists for standard genome sequencing and annotation.</title>
        <authorList>
            <consortium name="The Broad Institute Genomics Platform"/>
            <consortium name="The Broad Institute Genome Sequencing Center for Infectious Disease"/>
            <person name="Wu L."/>
            <person name="Ma J."/>
        </authorList>
    </citation>
    <scope>NUCLEOTIDE SEQUENCE [LARGE SCALE GENOMIC DNA]</scope>
    <source>
        <strain evidence="4">CGMCC 4.7283</strain>
    </source>
</reference>
<dbReference type="PRINTS" id="PR00411">
    <property type="entry name" value="PNDRDTASEI"/>
</dbReference>
<dbReference type="EMBL" id="JBHSGI010000031">
    <property type="protein sequence ID" value="MFC4670817.1"/>
    <property type="molecule type" value="Genomic_DNA"/>
</dbReference>
<dbReference type="PANTHER" id="PTHR43734:SF1">
    <property type="entry name" value="PHYTOENE DESATURASE"/>
    <property type="match status" value="1"/>
</dbReference>
<sequence length="442" mass="47322">MTDTLKFDAIVIGAGAGGCHAAARLAAAGQHTLLIDDHDYLGGRAGTEIIDGHKVNIGAIALEPGGVFEETFKLCGATLDIRQPTPPAVFYLNRKVVDVSKGGLGFLLNGVTKQASRVLDQFAIARTGTLPDGRESTEDWLLRYTGNKTVHAIFRNLCAAIFAMNSSEIPARAFLTYFTQKGAFKRFGFHPQGTMGAWQALADAVERLGGEVWLSSPAEKIEIANGQATAVLIRRNGGAPIRVEASTILFNGGPRALVGLTGPEALGAEYVRQTEDLLKPAANIVFNFATREDLMPKAPGIMTFGQTRNNRLCNMANLTATCPELAPEGWHQYVAYAVPHPAIGDFDSDAEVNLALEDLREQFPGFDDKVKMLSVRVMRDDWPAQRSGAGYDMDVDTPVRGLWCVGDAVKDYGNGGTQACAESARLAVTKALEQAGPTVPAS</sequence>
<dbReference type="RefSeq" id="WP_380720266.1">
    <property type="nucleotide sequence ID" value="NZ_JBHSGI010000031.1"/>
</dbReference>
<proteinExistence type="inferred from homology"/>
<protein>
    <submittedName>
        <fullName evidence="3">Phytoene desaturase family protein</fullName>
    </submittedName>
</protein>
<evidence type="ECO:0000313" key="4">
    <source>
        <dbReference type="Proteomes" id="UP001595973"/>
    </source>
</evidence>
<keyword evidence="4" id="KW-1185">Reference proteome</keyword>
<dbReference type="PROSITE" id="PS51257">
    <property type="entry name" value="PROKAR_LIPOPROTEIN"/>
    <property type="match status" value="1"/>
</dbReference>
<dbReference type="SUPFAM" id="SSF51905">
    <property type="entry name" value="FAD/NAD(P)-binding domain"/>
    <property type="match status" value="1"/>
</dbReference>
<evidence type="ECO:0000259" key="2">
    <source>
        <dbReference type="Pfam" id="PF01593"/>
    </source>
</evidence>
<organism evidence="3 4">
    <name type="scientific">Seohaeicola nanhaiensis</name>
    <dbReference type="NCBI Taxonomy" id="1387282"/>
    <lineage>
        <taxon>Bacteria</taxon>
        <taxon>Pseudomonadati</taxon>
        <taxon>Pseudomonadota</taxon>
        <taxon>Alphaproteobacteria</taxon>
        <taxon>Rhodobacterales</taxon>
        <taxon>Roseobacteraceae</taxon>
        <taxon>Seohaeicola</taxon>
    </lineage>
</organism>
<dbReference type="PANTHER" id="PTHR43734">
    <property type="entry name" value="PHYTOENE DESATURASE"/>
    <property type="match status" value="1"/>
</dbReference>
<evidence type="ECO:0000313" key="3">
    <source>
        <dbReference type="EMBL" id="MFC4670817.1"/>
    </source>
</evidence>
<dbReference type="InterPro" id="IPR002937">
    <property type="entry name" value="Amino_oxidase"/>
</dbReference>
<dbReference type="Pfam" id="PF01593">
    <property type="entry name" value="Amino_oxidase"/>
    <property type="match status" value="1"/>
</dbReference>
<evidence type="ECO:0000256" key="1">
    <source>
        <dbReference type="ARBA" id="ARBA00006046"/>
    </source>
</evidence>
<feature type="domain" description="Amine oxidase" evidence="2">
    <location>
        <begin position="21"/>
        <end position="429"/>
    </location>
</feature>
<name>A0ABV9KKX0_9RHOB</name>
<accession>A0ABV9KKX0</accession>
<dbReference type="Gene3D" id="3.90.660.50">
    <property type="match status" value="1"/>
</dbReference>
<comment type="caution">
    <text evidence="3">The sequence shown here is derived from an EMBL/GenBank/DDBJ whole genome shotgun (WGS) entry which is preliminary data.</text>
</comment>
<comment type="similarity">
    <text evidence="1">Belongs to the carotenoid/retinoid oxidoreductase family.</text>
</comment>
<dbReference type="Gene3D" id="3.50.50.60">
    <property type="entry name" value="FAD/NAD(P)-binding domain"/>
    <property type="match status" value="1"/>
</dbReference>
<gene>
    <name evidence="3" type="ORF">ACFO5X_19880</name>
</gene>
<dbReference type="Proteomes" id="UP001595973">
    <property type="component" value="Unassembled WGS sequence"/>
</dbReference>